<dbReference type="Proteomes" id="UP000499080">
    <property type="component" value="Unassembled WGS sequence"/>
</dbReference>
<reference evidence="1 2" key="1">
    <citation type="journal article" date="2019" name="Sci. Rep.">
        <title>Orb-weaving spider Araneus ventricosus genome elucidates the spidroin gene catalogue.</title>
        <authorList>
            <person name="Kono N."/>
            <person name="Nakamura H."/>
            <person name="Ohtoshi R."/>
            <person name="Moran D.A.P."/>
            <person name="Shinohara A."/>
            <person name="Yoshida Y."/>
            <person name="Fujiwara M."/>
            <person name="Mori M."/>
            <person name="Tomita M."/>
            <person name="Arakawa K."/>
        </authorList>
    </citation>
    <scope>NUCLEOTIDE SEQUENCE [LARGE SCALE GENOMIC DNA]</scope>
</reference>
<gene>
    <name evidence="1" type="ORF">AVEN_151864_1</name>
</gene>
<protein>
    <submittedName>
        <fullName evidence="1">Uncharacterized protein</fullName>
    </submittedName>
</protein>
<evidence type="ECO:0000313" key="1">
    <source>
        <dbReference type="EMBL" id="GBM90192.1"/>
    </source>
</evidence>
<name>A0A4Y2JLM2_ARAVE</name>
<dbReference type="EMBL" id="BGPR01003600">
    <property type="protein sequence ID" value="GBM90192.1"/>
    <property type="molecule type" value="Genomic_DNA"/>
</dbReference>
<sequence length="117" mass="13384">MLKKRNAREKSSDDDCGARNCHSSCWRWGWSSEMTVSRRELDADIRRGKHTAGAIFGHGLTEDGNNKINYLKVKYSGVFKIRHFANPASPVVRRVGSVEVKNRHSMRTSIILARRKQ</sequence>
<keyword evidence="2" id="KW-1185">Reference proteome</keyword>
<accession>A0A4Y2JLM2</accession>
<evidence type="ECO:0000313" key="2">
    <source>
        <dbReference type="Proteomes" id="UP000499080"/>
    </source>
</evidence>
<organism evidence="1 2">
    <name type="scientific">Araneus ventricosus</name>
    <name type="common">Orbweaver spider</name>
    <name type="synonym">Epeira ventricosa</name>
    <dbReference type="NCBI Taxonomy" id="182803"/>
    <lineage>
        <taxon>Eukaryota</taxon>
        <taxon>Metazoa</taxon>
        <taxon>Ecdysozoa</taxon>
        <taxon>Arthropoda</taxon>
        <taxon>Chelicerata</taxon>
        <taxon>Arachnida</taxon>
        <taxon>Araneae</taxon>
        <taxon>Araneomorphae</taxon>
        <taxon>Entelegynae</taxon>
        <taxon>Araneoidea</taxon>
        <taxon>Araneidae</taxon>
        <taxon>Araneus</taxon>
    </lineage>
</organism>
<comment type="caution">
    <text evidence="1">The sequence shown here is derived from an EMBL/GenBank/DDBJ whole genome shotgun (WGS) entry which is preliminary data.</text>
</comment>
<proteinExistence type="predicted"/>
<dbReference type="AlphaFoldDB" id="A0A4Y2JLM2"/>